<feature type="domain" description="HD-GYP" evidence="4">
    <location>
        <begin position="171"/>
        <end position="367"/>
    </location>
</feature>
<evidence type="ECO:0000259" key="4">
    <source>
        <dbReference type="PROSITE" id="PS51832"/>
    </source>
</evidence>
<dbReference type="PROSITE" id="PS50110">
    <property type="entry name" value="RESPONSE_REGULATORY"/>
    <property type="match status" value="1"/>
</dbReference>
<keyword evidence="1" id="KW-0597">Phosphoprotein</keyword>
<proteinExistence type="predicted"/>
<protein>
    <submittedName>
        <fullName evidence="5">Response regulator receiver:Metal-dependent phosphohydrolase, HD subdomain</fullName>
    </submittedName>
</protein>
<dbReference type="PROSITE" id="PS51832">
    <property type="entry name" value="HD_GYP"/>
    <property type="match status" value="1"/>
</dbReference>
<name>A0A7U8C3V7_NEPCE</name>
<organism evidence="5 6">
    <name type="scientific">Neptuniibacter caesariensis</name>
    <dbReference type="NCBI Taxonomy" id="207954"/>
    <lineage>
        <taxon>Bacteria</taxon>
        <taxon>Pseudomonadati</taxon>
        <taxon>Pseudomonadota</taxon>
        <taxon>Gammaproteobacteria</taxon>
        <taxon>Oceanospirillales</taxon>
        <taxon>Oceanospirillaceae</taxon>
        <taxon>Neptuniibacter</taxon>
    </lineage>
</organism>
<dbReference type="InterPro" id="IPR052020">
    <property type="entry name" value="Cyclic_di-GMP/3'3'-cGAMP_PDE"/>
</dbReference>
<dbReference type="CDD" id="cd17569">
    <property type="entry name" value="REC_HupR-like"/>
    <property type="match status" value="1"/>
</dbReference>
<gene>
    <name evidence="5" type="ORF">MED92_01309</name>
</gene>
<dbReference type="Proteomes" id="UP000002171">
    <property type="component" value="Unassembled WGS sequence"/>
</dbReference>
<dbReference type="Gene3D" id="3.40.50.2300">
    <property type="match status" value="1"/>
</dbReference>
<dbReference type="SUPFAM" id="SSF52172">
    <property type="entry name" value="CheY-like"/>
    <property type="match status" value="1"/>
</dbReference>
<dbReference type="Pfam" id="PF00072">
    <property type="entry name" value="Response_reg"/>
    <property type="match status" value="1"/>
</dbReference>
<accession>A0A7U8C3V7</accession>
<dbReference type="InterPro" id="IPR011006">
    <property type="entry name" value="CheY-like_superfamily"/>
</dbReference>
<dbReference type="SMART" id="SM00448">
    <property type="entry name" value="REC"/>
    <property type="match status" value="1"/>
</dbReference>
<dbReference type="InterPro" id="IPR001789">
    <property type="entry name" value="Sig_transdc_resp-reg_receiver"/>
</dbReference>
<dbReference type="GO" id="GO:0016787">
    <property type="term" value="F:hydrolase activity"/>
    <property type="evidence" value="ECO:0007669"/>
    <property type="project" value="UniProtKB-KW"/>
</dbReference>
<dbReference type="Pfam" id="PF13487">
    <property type="entry name" value="HD_5"/>
    <property type="match status" value="1"/>
</dbReference>
<evidence type="ECO:0000313" key="5">
    <source>
        <dbReference type="EMBL" id="EAR61005.1"/>
    </source>
</evidence>
<dbReference type="AlphaFoldDB" id="A0A7U8C3V7"/>
<feature type="domain" description="Response regulatory" evidence="3">
    <location>
        <begin position="7"/>
        <end position="122"/>
    </location>
</feature>
<keyword evidence="5" id="KW-0378">Hydrolase</keyword>
<evidence type="ECO:0000256" key="1">
    <source>
        <dbReference type="PROSITE-ProRule" id="PRU00169"/>
    </source>
</evidence>
<keyword evidence="2" id="KW-0175">Coiled coil</keyword>
<dbReference type="RefSeq" id="WP_007022281.1">
    <property type="nucleotide sequence ID" value="NZ_CH724127.1"/>
</dbReference>
<dbReference type="PANTHER" id="PTHR45228:SF8">
    <property type="entry name" value="TWO-COMPONENT RESPONSE REGULATOR-RELATED"/>
    <property type="match status" value="1"/>
</dbReference>
<dbReference type="InterPro" id="IPR037522">
    <property type="entry name" value="HD_GYP_dom"/>
</dbReference>
<feature type="coiled-coil region" evidence="2">
    <location>
        <begin position="124"/>
        <end position="169"/>
    </location>
</feature>
<dbReference type="Gene3D" id="1.10.3210.10">
    <property type="entry name" value="Hypothetical protein af1432"/>
    <property type="match status" value="1"/>
</dbReference>
<evidence type="ECO:0000256" key="2">
    <source>
        <dbReference type="SAM" id="Coils"/>
    </source>
</evidence>
<comment type="caution">
    <text evidence="5">The sequence shown here is derived from an EMBL/GenBank/DDBJ whole genome shotgun (WGS) entry which is preliminary data.</text>
</comment>
<dbReference type="PANTHER" id="PTHR45228">
    <property type="entry name" value="CYCLIC DI-GMP PHOSPHODIESTERASE TM_0186-RELATED"/>
    <property type="match status" value="1"/>
</dbReference>
<feature type="modified residue" description="4-aspartylphosphate" evidence="1">
    <location>
        <position position="56"/>
    </location>
</feature>
<dbReference type="EMBL" id="AAOW01000011">
    <property type="protein sequence ID" value="EAR61005.1"/>
    <property type="molecule type" value="Genomic_DNA"/>
</dbReference>
<sequence length="425" mass="48379">MNYKNYTVMLVDDEQPILNSLKRLIKRLGCNIITFTSPLDALEALKGTSVQLVISDMRMPEMGGEVFLEQVAKSYPDIERVVISGYADAQATIDAVNRGKISRFLLKPWEDEDVFKVVEKGLQLAFLREENLRLQEETEAKNKQLKQLNQGLEEKVKERTQQIIQANDRLKTNYRSVVRMFSALATRRLGVRASGENIKLNKILLLVASKTGLKDQDLKQLYYAWQLRQIGKLSFSDELIKEPYLKLGAEQQREFQNHPLLAQAACLMVKPLYPAGKIILQHKEYLDGSGYPKGIKGEEITFRAQVLAVVNDYVELIHGLYDEREYSTDEAITYLSDKAKERYNQDVVALLARVVEELSKSGDTLNDKAVFSDQLKPGMKLSRDLISGDGMLLLSADQVLDGVAIERIREMEFNLDETFKVYVSQ</sequence>
<dbReference type="OrthoDB" id="9802066at2"/>
<dbReference type="SUPFAM" id="SSF109604">
    <property type="entry name" value="HD-domain/PDEase-like"/>
    <property type="match status" value="1"/>
</dbReference>
<evidence type="ECO:0000259" key="3">
    <source>
        <dbReference type="PROSITE" id="PS50110"/>
    </source>
</evidence>
<keyword evidence="6" id="KW-1185">Reference proteome</keyword>
<reference evidence="5 6" key="1">
    <citation type="submission" date="2006-02" db="EMBL/GenBank/DDBJ databases">
        <authorList>
            <person name="Pinhassi J."/>
            <person name="Pedros-Alio C."/>
            <person name="Ferriera S."/>
            <person name="Johnson J."/>
            <person name="Kravitz S."/>
            <person name="Halpern A."/>
            <person name="Remington K."/>
            <person name="Beeson K."/>
            <person name="Tran B."/>
            <person name="Rogers Y.-H."/>
            <person name="Friedman R."/>
            <person name="Venter J.C."/>
        </authorList>
    </citation>
    <scope>NUCLEOTIDE SEQUENCE [LARGE SCALE GENOMIC DNA]</scope>
    <source>
        <strain evidence="5 6">MED92</strain>
    </source>
</reference>
<dbReference type="GO" id="GO:0000160">
    <property type="term" value="P:phosphorelay signal transduction system"/>
    <property type="evidence" value="ECO:0007669"/>
    <property type="project" value="InterPro"/>
</dbReference>
<evidence type="ECO:0000313" key="6">
    <source>
        <dbReference type="Proteomes" id="UP000002171"/>
    </source>
</evidence>